<name>A0A8T0U616_PANVG</name>
<dbReference type="Gene3D" id="1.20.140.40">
    <property type="entry name" value="Invertase/pectin methylesterase inhibitor family protein"/>
    <property type="match status" value="1"/>
</dbReference>
<keyword evidence="3" id="KW-1185">Reference proteome</keyword>
<accession>A0A8T0U616</accession>
<dbReference type="SUPFAM" id="SSF101148">
    <property type="entry name" value="Plant invertase/pectin methylesterase inhibitor"/>
    <property type="match status" value="1"/>
</dbReference>
<reference evidence="2" key="1">
    <citation type="submission" date="2020-05" db="EMBL/GenBank/DDBJ databases">
        <title>WGS assembly of Panicum virgatum.</title>
        <authorList>
            <person name="Lovell J.T."/>
            <person name="Jenkins J."/>
            <person name="Shu S."/>
            <person name="Juenger T.E."/>
            <person name="Schmutz J."/>
        </authorList>
    </citation>
    <scope>NUCLEOTIDE SEQUENCE</scope>
    <source>
        <strain evidence="2">AP13</strain>
    </source>
</reference>
<sequence>MAIETISLQLFLLIIATAVVATQSSSLTSPAPVQSPASISTISFLRTSCAVTDVPDACYNLLAVIDVPDACYNLLLPYMDTFHGNLARVARAASAFAGARQHDLADDLARLKLRGTGAGRVADMTLGDCYDTVSGSNMFANETLGHIDNLVVQVGSKKDMDSEQILAREWLESSDSGMMQCIDWFHDAGEAAVSSPVGKEVIAGCTTVSLYMNMALMLVNAIKF</sequence>
<feature type="signal peptide" evidence="1">
    <location>
        <begin position="1"/>
        <end position="21"/>
    </location>
</feature>
<comment type="caution">
    <text evidence="2">The sequence shown here is derived from an EMBL/GenBank/DDBJ whole genome shotgun (WGS) entry which is preliminary data.</text>
</comment>
<proteinExistence type="predicted"/>
<evidence type="ECO:0000313" key="3">
    <source>
        <dbReference type="Proteomes" id="UP000823388"/>
    </source>
</evidence>
<dbReference type="InterPro" id="IPR035513">
    <property type="entry name" value="Invertase/methylesterase_inhib"/>
</dbReference>
<organism evidence="2 3">
    <name type="scientific">Panicum virgatum</name>
    <name type="common">Blackwell switchgrass</name>
    <dbReference type="NCBI Taxonomy" id="38727"/>
    <lineage>
        <taxon>Eukaryota</taxon>
        <taxon>Viridiplantae</taxon>
        <taxon>Streptophyta</taxon>
        <taxon>Embryophyta</taxon>
        <taxon>Tracheophyta</taxon>
        <taxon>Spermatophyta</taxon>
        <taxon>Magnoliopsida</taxon>
        <taxon>Liliopsida</taxon>
        <taxon>Poales</taxon>
        <taxon>Poaceae</taxon>
        <taxon>PACMAD clade</taxon>
        <taxon>Panicoideae</taxon>
        <taxon>Panicodae</taxon>
        <taxon>Paniceae</taxon>
        <taxon>Panicinae</taxon>
        <taxon>Panicum</taxon>
        <taxon>Panicum sect. Hiantes</taxon>
    </lineage>
</organism>
<dbReference type="Proteomes" id="UP000823388">
    <property type="component" value="Chromosome 3N"/>
</dbReference>
<dbReference type="AlphaFoldDB" id="A0A8T0U616"/>
<feature type="chain" id="PRO_5035895377" description="Pectinesterase inhibitor domain-containing protein" evidence="1">
    <location>
        <begin position="22"/>
        <end position="224"/>
    </location>
</feature>
<protein>
    <recommendedName>
        <fullName evidence="4">Pectinesterase inhibitor domain-containing protein</fullName>
    </recommendedName>
</protein>
<evidence type="ECO:0000313" key="2">
    <source>
        <dbReference type="EMBL" id="KAG2617468.1"/>
    </source>
</evidence>
<dbReference type="EMBL" id="CM029042">
    <property type="protein sequence ID" value="KAG2617468.1"/>
    <property type="molecule type" value="Genomic_DNA"/>
</dbReference>
<keyword evidence="1" id="KW-0732">Signal</keyword>
<gene>
    <name evidence="2" type="ORF">PVAP13_3NG181288</name>
</gene>
<evidence type="ECO:0000256" key="1">
    <source>
        <dbReference type="SAM" id="SignalP"/>
    </source>
</evidence>
<evidence type="ECO:0008006" key="4">
    <source>
        <dbReference type="Google" id="ProtNLM"/>
    </source>
</evidence>